<organism evidence="1 2">
    <name type="scientific">Winogradskya consettensis</name>
    <dbReference type="NCBI Taxonomy" id="113560"/>
    <lineage>
        <taxon>Bacteria</taxon>
        <taxon>Bacillati</taxon>
        <taxon>Actinomycetota</taxon>
        <taxon>Actinomycetes</taxon>
        <taxon>Micromonosporales</taxon>
        <taxon>Micromonosporaceae</taxon>
        <taxon>Winogradskya</taxon>
    </lineage>
</organism>
<sequence>MVRVVDDLSQPCVECGATVTGEPSETVSDGATIAEATAYLSTLLTDGLTATSAWACIAALTD</sequence>
<evidence type="ECO:0000313" key="2">
    <source>
        <dbReference type="Proteomes" id="UP000680865"/>
    </source>
</evidence>
<keyword evidence="2" id="KW-1185">Reference proteome</keyword>
<name>A0A919SQQ4_9ACTN</name>
<proteinExistence type="predicted"/>
<reference evidence="1" key="1">
    <citation type="submission" date="2021-03" db="EMBL/GenBank/DDBJ databases">
        <title>Whole genome shotgun sequence of Actinoplanes consettensis NBRC 14913.</title>
        <authorList>
            <person name="Komaki H."/>
            <person name="Tamura T."/>
        </authorList>
    </citation>
    <scope>NUCLEOTIDE SEQUENCE</scope>
    <source>
        <strain evidence="1">NBRC 14913</strain>
    </source>
</reference>
<accession>A0A919SQQ4</accession>
<protein>
    <submittedName>
        <fullName evidence="1">Uncharacterized protein</fullName>
    </submittedName>
</protein>
<dbReference type="EMBL" id="BOQP01000028">
    <property type="protein sequence ID" value="GIM76666.1"/>
    <property type="molecule type" value="Genomic_DNA"/>
</dbReference>
<dbReference type="AlphaFoldDB" id="A0A919SQQ4"/>
<gene>
    <name evidence="1" type="ORF">Aco04nite_51490</name>
</gene>
<comment type="caution">
    <text evidence="1">The sequence shown here is derived from an EMBL/GenBank/DDBJ whole genome shotgun (WGS) entry which is preliminary data.</text>
</comment>
<dbReference type="Proteomes" id="UP000680865">
    <property type="component" value="Unassembled WGS sequence"/>
</dbReference>
<evidence type="ECO:0000313" key="1">
    <source>
        <dbReference type="EMBL" id="GIM76666.1"/>
    </source>
</evidence>